<reference evidence="7 8" key="1">
    <citation type="submission" date="2014-02" db="EMBL/GenBank/DDBJ databases">
        <title>Transposable element dynamics among asymbiotic and ectomycorrhizal Amanita fungi.</title>
        <authorList>
            <consortium name="DOE Joint Genome Institute"/>
            <person name="Hess J."/>
            <person name="Skrede I."/>
            <person name="Wolfe B."/>
            <person name="LaButti K."/>
            <person name="Ohm R.A."/>
            <person name="Grigoriev I.V."/>
            <person name="Pringle A."/>
        </authorList>
    </citation>
    <scope>NUCLEOTIDE SEQUENCE [LARGE SCALE GENOMIC DNA]</scope>
    <source>
        <strain evidence="7 8">SKay4041</strain>
    </source>
</reference>
<dbReference type="Proteomes" id="UP000242287">
    <property type="component" value="Unassembled WGS sequence"/>
</dbReference>
<keyword evidence="2 4" id="KW-0833">Ubl conjugation pathway</keyword>
<feature type="active site" description="Glycyl thioester intermediate" evidence="3">
    <location>
        <position position="115"/>
    </location>
</feature>
<feature type="domain" description="UBC core" evidence="6">
    <location>
        <begin position="29"/>
        <end position="176"/>
    </location>
</feature>
<dbReference type="EMBL" id="KZ302232">
    <property type="protein sequence ID" value="PFH46117.1"/>
    <property type="molecule type" value="Genomic_DNA"/>
</dbReference>
<dbReference type="GO" id="GO:0005524">
    <property type="term" value="F:ATP binding"/>
    <property type="evidence" value="ECO:0007669"/>
    <property type="project" value="UniProtKB-UniRule"/>
</dbReference>
<dbReference type="InterPro" id="IPR023313">
    <property type="entry name" value="UBQ-conjugating_AS"/>
</dbReference>
<evidence type="ECO:0000256" key="4">
    <source>
        <dbReference type="RuleBase" id="RU362109"/>
    </source>
</evidence>
<dbReference type="GO" id="GO:0016740">
    <property type="term" value="F:transferase activity"/>
    <property type="evidence" value="ECO:0007669"/>
    <property type="project" value="UniProtKB-KW"/>
</dbReference>
<dbReference type="CDD" id="cd23791">
    <property type="entry name" value="UBCc_UBE2C"/>
    <property type="match status" value="1"/>
</dbReference>
<organism evidence="7 8">
    <name type="scientific">Amanita thiersii Skay4041</name>
    <dbReference type="NCBI Taxonomy" id="703135"/>
    <lineage>
        <taxon>Eukaryota</taxon>
        <taxon>Fungi</taxon>
        <taxon>Dikarya</taxon>
        <taxon>Basidiomycota</taxon>
        <taxon>Agaricomycotina</taxon>
        <taxon>Agaricomycetes</taxon>
        <taxon>Agaricomycetidae</taxon>
        <taxon>Agaricales</taxon>
        <taxon>Pluteineae</taxon>
        <taxon>Amanitaceae</taxon>
        <taxon>Amanita</taxon>
    </lineage>
</organism>
<dbReference type="InterPro" id="IPR016135">
    <property type="entry name" value="UBQ-conjugating_enzyme/RWD"/>
</dbReference>
<dbReference type="InterPro" id="IPR050113">
    <property type="entry name" value="Ub_conjugating_enzyme"/>
</dbReference>
<dbReference type="InterPro" id="IPR000608">
    <property type="entry name" value="UBC"/>
</dbReference>
<evidence type="ECO:0000256" key="3">
    <source>
        <dbReference type="PROSITE-ProRule" id="PRU10133"/>
    </source>
</evidence>
<evidence type="ECO:0000256" key="1">
    <source>
        <dbReference type="ARBA" id="ARBA00022679"/>
    </source>
</evidence>
<dbReference type="PROSITE" id="PS00183">
    <property type="entry name" value="UBC_1"/>
    <property type="match status" value="1"/>
</dbReference>
<dbReference type="SMART" id="SM00212">
    <property type="entry name" value="UBCc"/>
    <property type="match status" value="1"/>
</dbReference>
<keyword evidence="4" id="KW-0547">Nucleotide-binding</keyword>
<protein>
    <recommendedName>
        <fullName evidence="6">UBC core domain-containing protein</fullName>
    </recommendedName>
</protein>
<keyword evidence="8" id="KW-1185">Reference proteome</keyword>
<evidence type="ECO:0000313" key="7">
    <source>
        <dbReference type="EMBL" id="PFH46117.1"/>
    </source>
</evidence>
<dbReference type="PROSITE" id="PS50127">
    <property type="entry name" value="UBC_2"/>
    <property type="match status" value="1"/>
</dbReference>
<name>A0A2A9NCZ3_9AGAR</name>
<dbReference type="Pfam" id="PF00179">
    <property type="entry name" value="UQ_con"/>
    <property type="match status" value="1"/>
</dbReference>
<evidence type="ECO:0000256" key="5">
    <source>
        <dbReference type="SAM" id="MobiDB-lite"/>
    </source>
</evidence>
<dbReference type="OrthoDB" id="9973183at2759"/>
<proteinExistence type="inferred from homology"/>
<keyword evidence="4" id="KW-0067">ATP-binding</keyword>
<evidence type="ECO:0000259" key="6">
    <source>
        <dbReference type="PROSITE" id="PS50127"/>
    </source>
</evidence>
<evidence type="ECO:0000256" key="2">
    <source>
        <dbReference type="ARBA" id="ARBA00022786"/>
    </source>
</evidence>
<gene>
    <name evidence="7" type="ORF">AMATHDRAFT_70602</name>
</gene>
<dbReference type="SUPFAM" id="SSF54495">
    <property type="entry name" value="UBC-like"/>
    <property type="match status" value="1"/>
</dbReference>
<dbReference type="PANTHER" id="PTHR24067">
    <property type="entry name" value="UBIQUITIN-CONJUGATING ENZYME E2"/>
    <property type="match status" value="1"/>
</dbReference>
<comment type="similarity">
    <text evidence="4">Belongs to the ubiquitin-conjugating enzyme family.</text>
</comment>
<dbReference type="AlphaFoldDB" id="A0A2A9NCZ3"/>
<evidence type="ECO:0000313" key="8">
    <source>
        <dbReference type="Proteomes" id="UP000242287"/>
    </source>
</evidence>
<dbReference type="STRING" id="703135.A0A2A9NCZ3"/>
<keyword evidence="1" id="KW-0808">Transferase</keyword>
<sequence length="178" mass="19417">MEQLTSSLAPPRSSQKSNVTTSNQQNSGSVTKRLGNELMTLMMSSSPGISAFPKSDGNLFEWVGTIEGAPETVYAGLAFRISISFPPNYPYVAPAIKFESPCYHPNVDINSGAICLDILQDKWSAVYSVQTILLSLQSLLGEPNNASPLNVDAAGLWDRPDDFKTQVMKHYRGIKDES</sequence>
<feature type="region of interest" description="Disordered" evidence="5">
    <location>
        <begin position="1"/>
        <end position="30"/>
    </location>
</feature>
<accession>A0A2A9NCZ3</accession>
<dbReference type="Gene3D" id="3.10.110.10">
    <property type="entry name" value="Ubiquitin Conjugating Enzyme"/>
    <property type="match status" value="1"/>
</dbReference>